<evidence type="ECO:0000313" key="3">
    <source>
        <dbReference type="EMBL" id="MBF4436774.1"/>
    </source>
</evidence>
<dbReference type="Proteomes" id="UP000786185">
    <property type="component" value="Unassembled WGS sequence"/>
</dbReference>
<proteinExistence type="predicted"/>
<evidence type="ECO:0000259" key="2">
    <source>
        <dbReference type="PROSITE" id="PS50943"/>
    </source>
</evidence>
<keyword evidence="1" id="KW-0238">DNA-binding</keyword>
<protein>
    <submittedName>
        <fullName evidence="3">Helix-turn-helix domain-containing protein</fullName>
    </submittedName>
</protein>
<reference evidence="3" key="1">
    <citation type="journal article" date="2021" name="PeerJ">
        <title>Analysis of 44 Vibrio anguillarum genomes reveals high genetic diversity.</title>
        <authorList>
            <person name="Hansen M.J."/>
            <person name="Dalsgaard I."/>
        </authorList>
    </citation>
    <scope>NUCLEOTIDE SEQUENCE</scope>
    <source>
        <strain evidence="3">850617-1/1</strain>
    </source>
</reference>
<dbReference type="RefSeq" id="WP_194545669.1">
    <property type="nucleotide sequence ID" value="NZ_RDON01000348.1"/>
</dbReference>
<dbReference type="Pfam" id="PF01381">
    <property type="entry name" value="HTH_3"/>
    <property type="match status" value="1"/>
</dbReference>
<dbReference type="SUPFAM" id="SSF47413">
    <property type="entry name" value="lambda repressor-like DNA-binding domains"/>
    <property type="match status" value="1"/>
</dbReference>
<evidence type="ECO:0000256" key="1">
    <source>
        <dbReference type="ARBA" id="ARBA00023125"/>
    </source>
</evidence>
<dbReference type="PANTHER" id="PTHR46558:SF4">
    <property type="entry name" value="DNA-BIDING PHAGE PROTEIN"/>
    <property type="match status" value="1"/>
</dbReference>
<name>A0AAW4BI60_VIBAN</name>
<dbReference type="InterPro" id="IPR010982">
    <property type="entry name" value="Lambda_DNA-bd_dom_sf"/>
</dbReference>
<organism evidence="3 4">
    <name type="scientific">Vibrio anguillarum</name>
    <name type="common">Listonella anguillarum</name>
    <dbReference type="NCBI Taxonomy" id="55601"/>
    <lineage>
        <taxon>Bacteria</taxon>
        <taxon>Pseudomonadati</taxon>
        <taxon>Pseudomonadota</taxon>
        <taxon>Gammaproteobacteria</taxon>
        <taxon>Vibrionales</taxon>
        <taxon>Vibrionaceae</taxon>
        <taxon>Vibrio</taxon>
    </lineage>
</organism>
<gene>
    <name evidence="3" type="ORF">ERJ77_20230</name>
</gene>
<evidence type="ECO:0000313" key="4">
    <source>
        <dbReference type="Proteomes" id="UP000786185"/>
    </source>
</evidence>
<dbReference type="PROSITE" id="PS50943">
    <property type="entry name" value="HTH_CROC1"/>
    <property type="match status" value="1"/>
</dbReference>
<accession>A0AAW4BI60</accession>
<dbReference type="AlphaFoldDB" id="A0AAW4BI60"/>
<dbReference type="Gene3D" id="1.10.260.40">
    <property type="entry name" value="lambda repressor-like DNA-binding domains"/>
    <property type="match status" value="1"/>
</dbReference>
<dbReference type="CDD" id="cd00093">
    <property type="entry name" value="HTH_XRE"/>
    <property type="match status" value="1"/>
</dbReference>
<comment type="caution">
    <text evidence="3">The sequence shown here is derived from an EMBL/GenBank/DDBJ whole genome shotgun (WGS) entry which is preliminary data.</text>
</comment>
<dbReference type="PANTHER" id="PTHR46558">
    <property type="entry name" value="TRACRIPTIONAL REGULATORY PROTEIN-RELATED-RELATED"/>
    <property type="match status" value="1"/>
</dbReference>
<dbReference type="SMART" id="SM00530">
    <property type="entry name" value="HTH_XRE"/>
    <property type="match status" value="1"/>
</dbReference>
<feature type="domain" description="HTH cro/C1-type" evidence="2">
    <location>
        <begin position="6"/>
        <end position="60"/>
    </location>
</feature>
<sequence>MIGDVLKEARIKINLSQSDMASKVGVTKQTYMKWENNITEPKASQVTTLAKLLNITEKEICRGKLNKRMSLSAFIHRLNAERPSSEMETLKLWECADDHEELFESMKPKTEEEYFEMRAEEEFVNENRY</sequence>
<dbReference type="EMBL" id="SCLC01000357">
    <property type="protein sequence ID" value="MBF4436774.1"/>
    <property type="molecule type" value="Genomic_DNA"/>
</dbReference>
<dbReference type="GO" id="GO:0003677">
    <property type="term" value="F:DNA binding"/>
    <property type="evidence" value="ECO:0007669"/>
    <property type="project" value="UniProtKB-KW"/>
</dbReference>
<dbReference type="InterPro" id="IPR001387">
    <property type="entry name" value="Cro/C1-type_HTH"/>
</dbReference>